<name>F9P8I4_STRCV</name>
<feature type="region of interest" description="Disordered" evidence="1">
    <location>
        <begin position="1"/>
        <end position="26"/>
    </location>
</feature>
<reference evidence="2 3" key="1">
    <citation type="submission" date="2011-06" db="EMBL/GenBank/DDBJ databases">
        <authorList>
            <person name="Harkins D.M."/>
            <person name="Madupu R."/>
            <person name="Durkin A.S."/>
            <person name="Torralba M."/>
            <person name="Methe B."/>
            <person name="Sutton G.G."/>
            <person name="Nelson K.E."/>
        </authorList>
    </citation>
    <scope>NUCLEOTIDE SEQUENCE [LARGE SCALE GENOMIC DNA]</scope>
    <source>
        <strain evidence="2 3">SK1060</strain>
    </source>
</reference>
<protein>
    <submittedName>
        <fullName evidence="2">Uncharacterized protein</fullName>
    </submittedName>
</protein>
<dbReference type="AlphaFoldDB" id="F9P8I4"/>
<sequence>MADNGKNRLSEIKNKHRQKLRTAKQTFKLLNKHWQTPNGN</sequence>
<dbReference type="EMBL" id="AFUP01000004">
    <property type="protein sequence ID" value="EGV08285.1"/>
    <property type="molecule type" value="Genomic_DNA"/>
</dbReference>
<dbReference type="Proteomes" id="UP000003287">
    <property type="component" value="Unassembled WGS sequence"/>
</dbReference>
<organism evidence="2 3">
    <name type="scientific">Streptococcus constellatus subsp. pharyngis SK1060 = CCUG 46377</name>
    <dbReference type="NCBI Taxonomy" id="1035184"/>
    <lineage>
        <taxon>Bacteria</taxon>
        <taxon>Bacillati</taxon>
        <taxon>Bacillota</taxon>
        <taxon>Bacilli</taxon>
        <taxon>Lactobacillales</taxon>
        <taxon>Streptococcaceae</taxon>
        <taxon>Streptococcus</taxon>
        <taxon>Streptococcus anginosus group</taxon>
    </lineage>
</organism>
<evidence type="ECO:0000313" key="3">
    <source>
        <dbReference type="Proteomes" id="UP000003287"/>
    </source>
</evidence>
<feature type="compositionally biased region" description="Basic and acidic residues" evidence="1">
    <location>
        <begin position="1"/>
        <end position="13"/>
    </location>
</feature>
<evidence type="ECO:0000256" key="1">
    <source>
        <dbReference type="SAM" id="MobiDB-lite"/>
    </source>
</evidence>
<gene>
    <name evidence="2" type="ORF">HMPREF1042_1539</name>
</gene>
<proteinExistence type="predicted"/>
<accession>F9P8I4</accession>
<evidence type="ECO:0000313" key="2">
    <source>
        <dbReference type="EMBL" id="EGV08285.1"/>
    </source>
</evidence>